<evidence type="ECO:0000313" key="12">
    <source>
        <dbReference type="EMBL" id="KAJ3259129.1"/>
    </source>
</evidence>
<keyword evidence="7" id="KW-0560">Oxidoreductase</keyword>
<keyword evidence="3" id="KW-0444">Lipid biosynthesis</keyword>
<evidence type="ECO:0000256" key="7">
    <source>
        <dbReference type="ARBA" id="ARBA00023002"/>
    </source>
</evidence>
<feature type="transmembrane region" description="Helical" evidence="10">
    <location>
        <begin position="97"/>
        <end position="114"/>
    </location>
</feature>
<evidence type="ECO:0000256" key="3">
    <source>
        <dbReference type="ARBA" id="ARBA00022516"/>
    </source>
</evidence>
<dbReference type="SMART" id="SM00213">
    <property type="entry name" value="UBQ"/>
    <property type="match status" value="1"/>
</dbReference>
<dbReference type="PANTHER" id="PTHR10556:SF28">
    <property type="entry name" value="VERY-LONG-CHAIN ENOYL-COA REDUCTASE"/>
    <property type="match status" value="1"/>
</dbReference>
<protein>
    <submittedName>
        <fullName evidence="12">3-oxo-5a-steroid 4- dehydrogenase</fullName>
    </submittedName>
</protein>
<dbReference type="InterPro" id="IPR029071">
    <property type="entry name" value="Ubiquitin-like_domsf"/>
</dbReference>
<evidence type="ECO:0000256" key="10">
    <source>
        <dbReference type="SAM" id="Phobius"/>
    </source>
</evidence>
<dbReference type="CDD" id="cd01801">
    <property type="entry name" value="Ubl_TECR_like"/>
    <property type="match status" value="1"/>
</dbReference>
<proteinExistence type="inferred from homology"/>
<dbReference type="GO" id="GO:0016627">
    <property type="term" value="F:oxidoreductase activity, acting on the CH-CH group of donors"/>
    <property type="evidence" value="ECO:0007669"/>
    <property type="project" value="InterPro"/>
</dbReference>
<dbReference type="Gene3D" id="3.10.20.90">
    <property type="entry name" value="Phosphatidylinositol 3-kinase Catalytic Subunit, Chain A, domain 1"/>
    <property type="match status" value="1"/>
</dbReference>
<dbReference type="Pfam" id="PF02544">
    <property type="entry name" value="Steroid_dh"/>
    <property type="match status" value="1"/>
</dbReference>
<feature type="domain" description="Ubiquitin-like" evidence="11">
    <location>
        <begin position="1"/>
        <end position="75"/>
    </location>
</feature>
<comment type="subcellular location">
    <subcellularLocation>
        <location evidence="1">Endoplasmic reticulum membrane</location>
        <topology evidence="1">Multi-pass membrane protein</topology>
    </subcellularLocation>
</comment>
<gene>
    <name evidence="12" type="primary">TSC13</name>
    <name evidence="12" type="ORF">HK103_003016</name>
</gene>
<organism evidence="12 13">
    <name type="scientific">Boothiomyces macroporosus</name>
    <dbReference type="NCBI Taxonomy" id="261099"/>
    <lineage>
        <taxon>Eukaryota</taxon>
        <taxon>Fungi</taxon>
        <taxon>Fungi incertae sedis</taxon>
        <taxon>Chytridiomycota</taxon>
        <taxon>Chytridiomycota incertae sedis</taxon>
        <taxon>Chytridiomycetes</taxon>
        <taxon>Rhizophydiales</taxon>
        <taxon>Terramycetaceae</taxon>
        <taxon>Boothiomyces</taxon>
    </lineage>
</organism>
<evidence type="ECO:0000256" key="6">
    <source>
        <dbReference type="ARBA" id="ARBA00022989"/>
    </source>
</evidence>
<feature type="transmembrane region" description="Helical" evidence="10">
    <location>
        <begin position="161"/>
        <end position="179"/>
    </location>
</feature>
<keyword evidence="4 10" id="KW-0812">Transmembrane</keyword>
<dbReference type="InterPro" id="IPR000626">
    <property type="entry name" value="Ubiquitin-like_dom"/>
</dbReference>
<keyword evidence="6 10" id="KW-1133">Transmembrane helix</keyword>
<evidence type="ECO:0000256" key="8">
    <source>
        <dbReference type="ARBA" id="ARBA00023098"/>
    </source>
</evidence>
<evidence type="ECO:0000256" key="5">
    <source>
        <dbReference type="ARBA" id="ARBA00022857"/>
    </source>
</evidence>
<dbReference type="EMBL" id="JADGKB010000021">
    <property type="protein sequence ID" value="KAJ3259129.1"/>
    <property type="molecule type" value="Genomic_DNA"/>
</dbReference>
<dbReference type="InterPro" id="IPR039357">
    <property type="entry name" value="SRD5A/TECR"/>
</dbReference>
<dbReference type="Gene3D" id="1.20.120.1630">
    <property type="match status" value="1"/>
</dbReference>
<evidence type="ECO:0000313" key="13">
    <source>
        <dbReference type="Proteomes" id="UP001210925"/>
    </source>
</evidence>
<dbReference type="PROSITE" id="PS50244">
    <property type="entry name" value="S5A_REDUCTASE"/>
    <property type="match status" value="1"/>
</dbReference>
<keyword evidence="9 10" id="KW-0472">Membrane</keyword>
<dbReference type="PROSITE" id="PS50053">
    <property type="entry name" value="UBIQUITIN_2"/>
    <property type="match status" value="1"/>
</dbReference>
<feature type="transmembrane region" description="Helical" evidence="10">
    <location>
        <begin position="120"/>
        <end position="140"/>
    </location>
</feature>
<keyword evidence="13" id="KW-1185">Reference proteome</keyword>
<evidence type="ECO:0000256" key="1">
    <source>
        <dbReference type="ARBA" id="ARBA00004477"/>
    </source>
</evidence>
<keyword evidence="5" id="KW-0521">NADP</keyword>
<accession>A0AAD5ULH8</accession>
<dbReference type="GO" id="GO:0005789">
    <property type="term" value="C:endoplasmic reticulum membrane"/>
    <property type="evidence" value="ECO:0007669"/>
    <property type="project" value="UniProtKB-SubCell"/>
</dbReference>
<comment type="caution">
    <text evidence="12">The sequence shown here is derived from an EMBL/GenBank/DDBJ whole genome shotgun (WGS) entry which is preliminary data.</text>
</comment>
<dbReference type="GO" id="GO:0042761">
    <property type="term" value="P:very long-chain fatty acid biosynthetic process"/>
    <property type="evidence" value="ECO:0007669"/>
    <property type="project" value="TreeGrafter"/>
</dbReference>
<feature type="transmembrane region" description="Helical" evidence="10">
    <location>
        <begin position="185"/>
        <end position="211"/>
    </location>
</feature>
<dbReference type="AlphaFoldDB" id="A0AAD5ULH8"/>
<name>A0AAD5ULH8_9FUNG</name>
<evidence type="ECO:0000256" key="2">
    <source>
        <dbReference type="ARBA" id="ARBA00007742"/>
    </source>
</evidence>
<dbReference type="Proteomes" id="UP001210925">
    <property type="component" value="Unassembled WGS sequence"/>
</dbReference>
<dbReference type="SUPFAM" id="SSF54236">
    <property type="entry name" value="Ubiquitin-like"/>
    <property type="match status" value="1"/>
</dbReference>
<evidence type="ECO:0000259" key="11">
    <source>
        <dbReference type="PROSITE" id="PS50053"/>
    </source>
</evidence>
<sequence>MKVTVVNRKGKALLKDLEVKSTDAKVGEINAAITREFPKYTVHRQRLTFGEKNTVLQGSNLLSSYGIKDGDTIIFKDLGPQLGCNATMPIRNLPKNCFHYWVLGGVLVAYPLYSPTYSPTFGGVTSITALLPLVGLWLFAQFSNYTTHVILRDLRPPGTTVRKIPVGYGFSLVSCPNYFFEIFGWVIFSIVTGSLTAWFFTIVGAIQMYLWAVKKHIRYKKEFPDYPKSRKVLIPYLL</sequence>
<dbReference type="PANTHER" id="PTHR10556">
    <property type="entry name" value="3-OXO-5-ALPHA-STEROID 4-DEHYDROGENASE"/>
    <property type="match status" value="1"/>
</dbReference>
<comment type="similarity">
    <text evidence="2">Belongs to the steroid 5-alpha reductase family.</text>
</comment>
<evidence type="ECO:0000256" key="4">
    <source>
        <dbReference type="ARBA" id="ARBA00022692"/>
    </source>
</evidence>
<evidence type="ECO:0000256" key="9">
    <source>
        <dbReference type="ARBA" id="ARBA00023136"/>
    </source>
</evidence>
<reference evidence="12" key="1">
    <citation type="submission" date="2020-05" db="EMBL/GenBank/DDBJ databases">
        <title>Phylogenomic resolution of chytrid fungi.</title>
        <authorList>
            <person name="Stajich J.E."/>
            <person name="Amses K."/>
            <person name="Simmons R."/>
            <person name="Seto K."/>
            <person name="Myers J."/>
            <person name="Bonds A."/>
            <person name="Quandt C.A."/>
            <person name="Barry K."/>
            <person name="Liu P."/>
            <person name="Grigoriev I."/>
            <person name="Longcore J.E."/>
            <person name="James T.Y."/>
        </authorList>
    </citation>
    <scope>NUCLEOTIDE SEQUENCE</scope>
    <source>
        <strain evidence="12">PLAUS21</strain>
    </source>
</reference>
<keyword evidence="8" id="KW-0443">Lipid metabolism</keyword>
<dbReference type="InterPro" id="IPR001104">
    <property type="entry name" value="3-oxo-5_a-steroid_4-DH_C"/>
</dbReference>